<keyword evidence="2" id="KW-0963">Cytoplasm</keyword>
<dbReference type="EMBL" id="AP010803">
    <property type="protein sequence ID" value="BAI98010.1"/>
    <property type="molecule type" value="Genomic_DNA"/>
</dbReference>
<comment type="function">
    <text evidence="2">Involved in fatty acylation of protoxin at internal lysine residues, thereby converting it to the active toxin.</text>
</comment>
<protein>
    <recommendedName>
        <fullName evidence="2">RTX toxin-activating lysine-acyltransferase</fullName>
        <ecNumber evidence="2">2.3.1.-</ecNumber>
    </recommendedName>
</protein>
<dbReference type="Proteomes" id="UP000007753">
    <property type="component" value="Chromosome 1"/>
</dbReference>
<dbReference type="AlphaFoldDB" id="D4Z5X8"/>
<dbReference type="InterPro" id="IPR003996">
    <property type="entry name" value="RTX_toxin-activating_protC_bac"/>
</dbReference>
<evidence type="ECO:0000256" key="1">
    <source>
        <dbReference type="ARBA" id="ARBA00005686"/>
    </source>
</evidence>
<dbReference type="eggNOG" id="COG2994">
    <property type="taxonomic scope" value="Bacteria"/>
</dbReference>
<accession>D4Z5X8</accession>
<sequence>MTADQNEARVPKPVTVSHIFGEIVWLLSQSPRHADVTAVEMNWLLMPPILRRQFHIFQEGERPIGAAIWAMLDEAGEQKVMKGLRETGAKLEDAEWTAGDRLWLVELIAPFATVENRHAELMMADLITGPFSKRAFKMLSTNPNSGESQVVSIPSDMGERLVQSTLEKMGASGSCQ</sequence>
<dbReference type="STRING" id="452662.SJA_C1-31760"/>
<dbReference type="Pfam" id="PF02794">
    <property type="entry name" value="HlyC"/>
    <property type="match status" value="1"/>
</dbReference>
<evidence type="ECO:0000256" key="2">
    <source>
        <dbReference type="RuleBase" id="RU368102"/>
    </source>
</evidence>
<keyword evidence="2 3" id="KW-0012">Acyltransferase</keyword>
<dbReference type="GeneID" id="29275841"/>
<dbReference type="GO" id="GO:0031640">
    <property type="term" value="P:killing of cells of another organism"/>
    <property type="evidence" value="ECO:0007669"/>
    <property type="project" value="UniProtKB-KW"/>
</dbReference>
<dbReference type="GO" id="GO:0009404">
    <property type="term" value="P:toxin metabolic process"/>
    <property type="evidence" value="ECO:0007669"/>
    <property type="project" value="UniProtKB-UniRule"/>
</dbReference>
<evidence type="ECO:0000313" key="3">
    <source>
        <dbReference type="EMBL" id="BAI98010.1"/>
    </source>
</evidence>
<gene>
    <name evidence="3" type="primary">hlyC</name>
    <name evidence="3" type="ordered locus">SJA_C1-31760</name>
</gene>
<keyword evidence="4" id="KW-1185">Reference proteome</keyword>
<dbReference type="EC" id="2.3.1.-" evidence="2"/>
<dbReference type="KEGG" id="sjp:SJA_C1-31760"/>
<organism evidence="3 4">
    <name type="scientific">Sphingobium indicum (strain DSM 16413 / CCM 7287 / MTCC 6362 / UT26 / NBRC 101211 / UT26S)</name>
    <name type="common">Sphingobium japonicum</name>
    <dbReference type="NCBI Taxonomy" id="452662"/>
    <lineage>
        <taxon>Bacteria</taxon>
        <taxon>Pseudomonadati</taxon>
        <taxon>Pseudomonadota</taxon>
        <taxon>Alphaproteobacteria</taxon>
        <taxon>Sphingomonadales</taxon>
        <taxon>Sphingomonadaceae</taxon>
        <taxon>Sphingobium</taxon>
    </lineage>
</organism>
<dbReference type="GO" id="GO:0005737">
    <property type="term" value="C:cytoplasm"/>
    <property type="evidence" value="ECO:0007669"/>
    <property type="project" value="UniProtKB-SubCell"/>
</dbReference>
<comment type="similarity">
    <text evidence="1 2">Belongs to the RTX toxin acyltransferase family.</text>
</comment>
<evidence type="ECO:0000313" key="4">
    <source>
        <dbReference type="Proteomes" id="UP000007753"/>
    </source>
</evidence>
<dbReference type="GO" id="GO:0016746">
    <property type="term" value="F:acyltransferase activity"/>
    <property type="evidence" value="ECO:0007669"/>
    <property type="project" value="UniProtKB-UniRule"/>
</dbReference>
<dbReference type="HOGENOM" id="CLU_116529_1_0_5"/>
<proteinExistence type="inferred from homology"/>
<name>D4Z5X8_SPHIU</name>
<keyword evidence="2 3" id="KW-0808">Transferase</keyword>
<reference evidence="3 4" key="1">
    <citation type="journal article" date="2010" name="J. Bacteriol.">
        <title>Complete genome sequence of the representative gamma-hexachlorocyclohexane-degrading bacterium Sphingobium japonicum UT26.</title>
        <authorList>
            <person name="Nagata Y."/>
            <person name="Ohtsubo Y."/>
            <person name="Endo R."/>
            <person name="Ichikawa N."/>
            <person name="Ankai A."/>
            <person name="Oguchi A."/>
            <person name="Fukui S."/>
            <person name="Fujita N."/>
            <person name="Tsuda M."/>
        </authorList>
    </citation>
    <scope>NUCLEOTIDE SEQUENCE [LARGE SCALE GENOMIC DNA]</scope>
    <source>
        <strain evidence="4">DSM 16413 / CCM 7287 / MTCC 6362 / UT26 / NBRC 101211 / UT26S</strain>
    </source>
</reference>
<keyword evidence="2" id="KW-0204">Cytolysis</keyword>
<comment type="subcellular location">
    <subcellularLocation>
        <location evidence="2">Cytoplasm</location>
    </subcellularLocation>
</comment>
<dbReference type="RefSeq" id="WP_013041271.1">
    <property type="nucleotide sequence ID" value="NC_014006.1"/>
</dbReference>